<evidence type="ECO:0000256" key="2">
    <source>
        <dbReference type="ARBA" id="ARBA00004997"/>
    </source>
</evidence>
<dbReference type="Gene3D" id="3.20.20.60">
    <property type="entry name" value="Phosphoenolpyruvate-binding domains"/>
    <property type="match status" value="1"/>
</dbReference>
<dbReference type="Gene3D" id="3.40.1380.20">
    <property type="entry name" value="Pyruvate kinase, C-terminal domain"/>
    <property type="match status" value="1"/>
</dbReference>
<comment type="cofactor">
    <cofactor evidence="1">
        <name>K(+)</name>
        <dbReference type="ChEBI" id="CHEBI:29103"/>
    </cofactor>
</comment>
<dbReference type="GO" id="GO:0016301">
    <property type="term" value="F:kinase activity"/>
    <property type="evidence" value="ECO:0007669"/>
    <property type="project" value="UniProtKB-KW"/>
</dbReference>
<evidence type="ECO:0000256" key="11">
    <source>
        <dbReference type="ARBA" id="ARBA00023152"/>
    </source>
</evidence>
<evidence type="ECO:0000313" key="18">
    <source>
        <dbReference type="Proteomes" id="UP000811545"/>
    </source>
</evidence>
<evidence type="ECO:0000256" key="8">
    <source>
        <dbReference type="ARBA" id="ARBA00022777"/>
    </source>
</evidence>
<comment type="catalytic activity">
    <reaction evidence="14">
        <text>pyruvate + ATP = phosphoenolpyruvate + ADP + H(+)</text>
        <dbReference type="Rhea" id="RHEA:18157"/>
        <dbReference type="ChEBI" id="CHEBI:15361"/>
        <dbReference type="ChEBI" id="CHEBI:15378"/>
        <dbReference type="ChEBI" id="CHEBI:30616"/>
        <dbReference type="ChEBI" id="CHEBI:58702"/>
        <dbReference type="ChEBI" id="CHEBI:456216"/>
        <dbReference type="EC" id="2.7.1.40"/>
    </reaction>
</comment>
<comment type="caution">
    <text evidence="17">The sequence shown here is derived from an EMBL/GenBank/DDBJ whole genome shotgun (WGS) entry which is preliminary data.</text>
</comment>
<dbReference type="Pfam" id="PF02887">
    <property type="entry name" value="PK_C"/>
    <property type="match status" value="1"/>
</dbReference>
<comment type="similarity">
    <text evidence="3 14">Belongs to the pyruvate kinase family.</text>
</comment>
<dbReference type="AlphaFoldDB" id="A0A9E2BH73"/>
<evidence type="ECO:0000259" key="16">
    <source>
        <dbReference type="Pfam" id="PF02887"/>
    </source>
</evidence>
<keyword evidence="5 14" id="KW-0808">Transferase</keyword>
<evidence type="ECO:0000256" key="4">
    <source>
        <dbReference type="ARBA" id="ARBA00012142"/>
    </source>
</evidence>
<dbReference type="Proteomes" id="UP000811545">
    <property type="component" value="Unassembled WGS sequence"/>
</dbReference>
<name>A0A9E2BH73_PSYF1</name>
<keyword evidence="12 17" id="KW-0670">Pyruvate</keyword>
<dbReference type="NCBIfam" id="NF004491">
    <property type="entry name" value="PRK05826.1"/>
    <property type="match status" value="1"/>
</dbReference>
<dbReference type="SUPFAM" id="SSF51621">
    <property type="entry name" value="Phosphoenolpyruvate/pyruvate domain"/>
    <property type="match status" value="1"/>
</dbReference>
<dbReference type="NCBIfam" id="TIGR01064">
    <property type="entry name" value="pyruv_kin"/>
    <property type="match status" value="1"/>
</dbReference>
<sequence>MTAEILEGKTKVIATLGPSSSTKEIIEKLIRNGVDIFRLNFSHGTHEEHKERLDNVRKISKIYGKPVAVIQDLGGPKIRLGKVKEQKLCIGEVVELGSADFPISIPSIIMDLKPDDLVSIDDGRVMLKVRQNIGNSCFCEVIREGVVSANKGVNIRSKGLSLKSLTEKDLKDLEFAVKEDIDYVALSFVKSASDIDDLRKELKKRGKNLPVIAKIEKHEALENLEEIIDRADAILIARGDLGVEISLEEVPLAQIKIIKKCRLKGKPVIVATQIMESMVNNPFPTRAEVNDIATAIIQGTDSIMFSSETAVGLYPVEVISTVNQVILKTEAEMEKPSIPSNYIFEKAEDNPLLALSYSACLLADNLKAQAMIIPTETGKSAKRIARFRPFTRIIALTTKEAVSRQLCLVWGVLPIILTPASSVEDLYHKAEDLLIAKNLINIGDKVIFTSGAYVGLTGGTNTIKYHIVGDAH</sequence>
<dbReference type="GO" id="GO:0005524">
    <property type="term" value="F:ATP binding"/>
    <property type="evidence" value="ECO:0007669"/>
    <property type="project" value="UniProtKB-KW"/>
</dbReference>
<keyword evidence="11 14" id="KW-0324">Glycolysis</keyword>
<evidence type="ECO:0000256" key="13">
    <source>
        <dbReference type="NCBIfam" id="TIGR01064"/>
    </source>
</evidence>
<dbReference type="InterPro" id="IPR015813">
    <property type="entry name" value="Pyrv/PenolPyrv_kinase-like_dom"/>
</dbReference>
<proteinExistence type="inferred from homology"/>
<keyword evidence="8 14" id="KW-0418">Kinase</keyword>
<evidence type="ECO:0000256" key="9">
    <source>
        <dbReference type="ARBA" id="ARBA00022840"/>
    </source>
</evidence>
<dbReference type="InterPro" id="IPR015793">
    <property type="entry name" value="Pyrv_Knase_brl"/>
</dbReference>
<feature type="domain" description="Pyruvate kinase barrel" evidence="15">
    <location>
        <begin position="9"/>
        <end position="318"/>
    </location>
</feature>
<evidence type="ECO:0000313" key="17">
    <source>
        <dbReference type="EMBL" id="MBT9144546.1"/>
    </source>
</evidence>
<reference evidence="17 18" key="1">
    <citation type="journal article" date="2021" name="bioRxiv">
        <title>Unique metabolic strategies in Hadean analogues reveal hints for primordial physiology.</title>
        <authorList>
            <person name="Nobu M.K."/>
            <person name="Nakai R."/>
            <person name="Tamazawa S."/>
            <person name="Mori H."/>
            <person name="Toyoda A."/>
            <person name="Ijiri A."/>
            <person name="Suzuki S."/>
            <person name="Kurokawa K."/>
            <person name="Kamagata Y."/>
            <person name="Tamaki H."/>
        </authorList>
    </citation>
    <scope>NUCLEOTIDE SEQUENCE [LARGE SCALE GENOMIC DNA]</scope>
    <source>
        <strain evidence="17">BS525</strain>
    </source>
</reference>
<dbReference type="Pfam" id="PF00224">
    <property type="entry name" value="PK"/>
    <property type="match status" value="1"/>
</dbReference>
<keyword evidence="10 14" id="KW-0460">Magnesium</keyword>
<dbReference type="SUPFAM" id="SSF50800">
    <property type="entry name" value="PK beta-barrel domain-like"/>
    <property type="match status" value="1"/>
</dbReference>
<dbReference type="Gene3D" id="2.40.33.10">
    <property type="entry name" value="PK beta-barrel domain-like"/>
    <property type="match status" value="1"/>
</dbReference>
<dbReference type="PRINTS" id="PR01050">
    <property type="entry name" value="PYRUVTKNASE"/>
</dbReference>
<keyword evidence="7" id="KW-0547">Nucleotide-binding</keyword>
<organism evidence="17 18">
    <name type="scientific">Psychracetigena formicireducens</name>
    <dbReference type="NCBI Taxonomy" id="2986056"/>
    <lineage>
        <taxon>Bacteria</taxon>
        <taxon>Bacillati</taxon>
        <taxon>Candidatus Lithacetigenota</taxon>
        <taxon>Candidatus Psychracetigena</taxon>
    </lineage>
</organism>
<protein>
    <recommendedName>
        <fullName evidence="4 13">Pyruvate kinase</fullName>
        <ecNumber evidence="4 13">2.7.1.40</ecNumber>
    </recommendedName>
</protein>
<evidence type="ECO:0000256" key="14">
    <source>
        <dbReference type="RuleBase" id="RU000504"/>
    </source>
</evidence>
<gene>
    <name evidence="17" type="primary">pyk</name>
    <name evidence="17" type="ORF">DDT42_00387</name>
</gene>
<dbReference type="InterPro" id="IPR015795">
    <property type="entry name" value="Pyrv_Knase_C"/>
</dbReference>
<dbReference type="EC" id="2.7.1.40" evidence="4 13"/>
<dbReference type="InterPro" id="IPR001697">
    <property type="entry name" value="Pyr_Knase"/>
</dbReference>
<dbReference type="GO" id="GO:0004743">
    <property type="term" value="F:pyruvate kinase activity"/>
    <property type="evidence" value="ECO:0007669"/>
    <property type="project" value="UniProtKB-UniRule"/>
</dbReference>
<dbReference type="InterPro" id="IPR018209">
    <property type="entry name" value="Pyrv_Knase_AS"/>
</dbReference>
<dbReference type="GO" id="GO:0000287">
    <property type="term" value="F:magnesium ion binding"/>
    <property type="evidence" value="ECO:0007669"/>
    <property type="project" value="UniProtKB-UniRule"/>
</dbReference>
<dbReference type="PROSITE" id="PS00110">
    <property type="entry name" value="PYRUVATE_KINASE"/>
    <property type="match status" value="1"/>
</dbReference>
<dbReference type="InterPro" id="IPR040442">
    <property type="entry name" value="Pyrv_kinase-like_dom_sf"/>
</dbReference>
<dbReference type="PANTHER" id="PTHR11817">
    <property type="entry name" value="PYRUVATE KINASE"/>
    <property type="match status" value="1"/>
</dbReference>
<accession>A0A9E2BH73</accession>
<dbReference type="InterPro" id="IPR036918">
    <property type="entry name" value="Pyrv_Knase_C_sf"/>
</dbReference>
<evidence type="ECO:0000259" key="15">
    <source>
        <dbReference type="Pfam" id="PF00224"/>
    </source>
</evidence>
<evidence type="ECO:0000256" key="10">
    <source>
        <dbReference type="ARBA" id="ARBA00022842"/>
    </source>
</evidence>
<dbReference type="GO" id="GO:0030955">
    <property type="term" value="F:potassium ion binding"/>
    <property type="evidence" value="ECO:0007669"/>
    <property type="project" value="UniProtKB-UniRule"/>
</dbReference>
<dbReference type="EMBL" id="QLTW01000011">
    <property type="protein sequence ID" value="MBT9144546.1"/>
    <property type="molecule type" value="Genomic_DNA"/>
</dbReference>
<evidence type="ECO:0000256" key="1">
    <source>
        <dbReference type="ARBA" id="ARBA00001958"/>
    </source>
</evidence>
<comment type="pathway">
    <text evidence="2 14">Carbohydrate degradation; glycolysis; pyruvate from D-glyceraldehyde 3-phosphate: step 5/5.</text>
</comment>
<dbReference type="SUPFAM" id="SSF52935">
    <property type="entry name" value="PK C-terminal domain-like"/>
    <property type="match status" value="1"/>
</dbReference>
<evidence type="ECO:0000256" key="5">
    <source>
        <dbReference type="ARBA" id="ARBA00022679"/>
    </source>
</evidence>
<dbReference type="InterPro" id="IPR011037">
    <property type="entry name" value="Pyrv_Knase-like_insert_dom_sf"/>
</dbReference>
<feature type="domain" description="Pyruvate kinase C-terminal" evidence="16">
    <location>
        <begin position="354"/>
        <end position="464"/>
    </location>
</feature>
<evidence type="ECO:0000256" key="12">
    <source>
        <dbReference type="ARBA" id="ARBA00023317"/>
    </source>
</evidence>
<dbReference type="InterPro" id="IPR015806">
    <property type="entry name" value="Pyrv_Knase_insert_dom_sf"/>
</dbReference>
<evidence type="ECO:0000256" key="6">
    <source>
        <dbReference type="ARBA" id="ARBA00022723"/>
    </source>
</evidence>
<dbReference type="NCBIfam" id="NF004978">
    <property type="entry name" value="PRK06354.1"/>
    <property type="match status" value="1"/>
</dbReference>
<evidence type="ECO:0000256" key="3">
    <source>
        <dbReference type="ARBA" id="ARBA00008663"/>
    </source>
</evidence>
<evidence type="ECO:0000256" key="7">
    <source>
        <dbReference type="ARBA" id="ARBA00022741"/>
    </source>
</evidence>
<keyword evidence="6" id="KW-0479">Metal-binding</keyword>
<keyword evidence="9" id="KW-0067">ATP-binding</keyword>